<dbReference type="EMBL" id="BDQM01000010">
    <property type="protein sequence ID" value="GAW96060.1"/>
    <property type="molecule type" value="Genomic_DNA"/>
</dbReference>
<dbReference type="Proteomes" id="UP000197068">
    <property type="component" value="Unassembled WGS sequence"/>
</dbReference>
<dbReference type="GO" id="GO:0016787">
    <property type="term" value="F:hydrolase activity"/>
    <property type="evidence" value="ECO:0007669"/>
    <property type="project" value="UniProtKB-KW"/>
</dbReference>
<dbReference type="PANTHER" id="PTHR13136:SF11">
    <property type="entry name" value="TESTIS-EXPRESSED PROTEIN 30"/>
    <property type="match status" value="1"/>
</dbReference>
<protein>
    <submittedName>
        <fullName evidence="2">Alpha/beta hydrolase</fullName>
    </submittedName>
</protein>
<accession>A0ABQ0MUM4</accession>
<dbReference type="RefSeq" id="WP_197410281.1">
    <property type="nucleotide sequence ID" value="NZ_BDQM01000010.1"/>
</dbReference>
<evidence type="ECO:0000313" key="3">
    <source>
        <dbReference type="Proteomes" id="UP000197068"/>
    </source>
</evidence>
<reference evidence="2 3" key="1">
    <citation type="submission" date="2017-06" db="EMBL/GenBank/DDBJ databases">
        <title>Whole Genome Sequences of Colwellia marinimaniae MTCD1.</title>
        <authorList>
            <person name="Kusumoto H."/>
            <person name="Inoue M."/>
            <person name="Tanikawa K."/>
            <person name="Maeji H."/>
            <person name="Cameron J.H."/>
            <person name="Bartlett D.H."/>
        </authorList>
    </citation>
    <scope>NUCLEOTIDE SEQUENCE [LARGE SCALE GENOMIC DNA]</scope>
    <source>
        <strain evidence="2 3">MTCD1</strain>
    </source>
</reference>
<feature type="domain" description="KANL3/Tex30 alpha/beta hydrolase-like" evidence="1">
    <location>
        <begin position="30"/>
        <end position="233"/>
    </location>
</feature>
<proteinExistence type="predicted"/>
<gene>
    <name evidence="2" type="ORF">MTCD1_01667</name>
</gene>
<dbReference type="Pfam" id="PF20408">
    <property type="entry name" value="Abhydrolase_11"/>
    <property type="match status" value="1"/>
</dbReference>
<evidence type="ECO:0000313" key="2">
    <source>
        <dbReference type="EMBL" id="GAW96060.1"/>
    </source>
</evidence>
<sequence>MAKIPVKQQVITSADGNDINMIFDTVECARAQVIFAHGAGADMSHEFMAEIVRLLNNAAINVVRFNFPFMDKRALTGIKYPPDRMPKLLVCYQAVIEHVLAQQKSQALPLFIGGKSMGSRAAASLVADPEVLNANLLSEISAVFCLGYPFHPAKKPEKLRLEPLFTASKTILIVQGERDALGTKEEIISYQLPEHCTCVFLPDGDHSLKPRVKSGYTYQGHMQRAVKEIVDFIDQLIVANNVEHKAR</sequence>
<keyword evidence="2" id="KW-0378">Hydrolase</keyword>
<dbReference type="SUPFAM" id="SSF53474">
    <property type="entry name" value="alpha/beta-Hydrolases"/>
    <property type="match status" value="1"/>
</dbReference>
<comment type="caution">
    <text evidence="2">The sequence shown here is derived from an EMBL/GenBank/DDBJ whole genome shotgun (WGS) entry which is preliminary data.</text>
</comment>
<dbReference type="PANTHER" id="PTHR13136">
    <property type="entry name" value="TESTIS DEVELOPMENT PROTEIN PRTD"/>
    <property type="match status" value="1"/>
</dbReference>
<dbReference type="InterPro" id="IPR026555">
    <property type="entry name" value="NSL3/Tex30"/>
</dbReference>
<name>A0ABQ0MUM4_9GAMM</name>
<dbReference type="InterPro" id="IPR046879">
    <property type="entry name" value="KANL3/Tex30_Abhydrolase"/>
</dbReference>
<keyword evidence="3" id="KW-1185">Reference proteome</keyword>
<dbReference type="InterPro" id="IPR029058">
    <property type="entry name" value="AB_hydrolase_fold"/>
</dbReference>
<dbReference type="Gene3D" id="3.40.50.1820">
    <property type="entry name" value="alpha/beta hydrolase"/>
    <property type="match status" value="1"/>
</dbReference>
<evidence type="ECO:0000259" key="1">
    <source>
        <dbReference type="Pfam" id="PF20408"/>
    </source>
</evidence>
<organism evidence="2 3">
    <name type="scientific">Colwellia marinimaniae</name>
    <dbReference type="NCBI Taxonomy" id="1513592"/>
    <lineage>
        <taxon>Bacteria</taxon>
        <taxon>Pseudomonadati</taxon>
        <taxon>Pseudomonadota</taxon>
        <taxon>Gammaproteobacteria</taxon>
        <taxon>Alteromonadales</taxon>
        <taxon>Colwelliaceae</taxon>
        <taxon>Colwellia</taxon>
    </lineage>
</organism>